<dbReference type="SUPFAM" id="SSF48452">
    <property type="entry name" value="TPR-like"/>
    <property type="match status" value="3"/>
</dbReference>
<comment type="similarity">
    <text evidence="2">Belongs to the YPP1 family.</text>
</comment>
<dbReference type="InterPro" id="IPR011990">
    <property type="entry name" value="TPR-like_helical_dom_sf"/>
</dbReference>
<dbReference type="Gene3D" id="1.25.40.10">
    <property type="entry name" value="Tetratricopeptide repeat domain"/>
    <property type="match status" value="2"/>
</dbReference>
<dbReference type="AlphaFoldDB" id="A0A9Q9EJ90"/>
<dbReference type="OrthoDB" id="29013at2759"/>
<reference evidence="4" key="1">
    <citation type="submission" date="2022-06" db="EMBL/GenBank/DDBJ databases">
        <title>Complete genome sequences of two strains of the flax pathogen Septoria linicola.</title>
        <authorList>
            <person name="Lapalu N."/>
            <person name="Simon A."/>
            <person name="Demenou B."/>
            <person name="Paumier D."/>
            <person name="Guillot M.-P."/>
            <person name="Gout L."/>
            <person name="Valade R."/>
        </authorList>
    </citation>
    <scope>NUCLEOTIDE SEQUENCE</scope>
    <source>
        <strain evidence="4">SE15195</strain>
    </source>
</reference>
<dbReference type="SMART" id="SM00028">
    <property type="entry name" value="TPR"/>
    <property type="match status" value="4"/>
</dbReference>
<feature type="region of interest" description="Disordered" evidence="3">
    <location>
        <begin position="724"/>
        <end position="791"/>
    </location>
</feature>
<evidence type="ECO:0000256" key="3">
    <source>
        <dbReference type="SAM" id="MobiDB-lite"/>
    </source>
</evidence>
<feature type="compositionally biased region" description="Polar residues" evidence="3">
    <location>
        <begin position="1069"/>
        <end position="1078"/>
    </location>
</feature>
<keyword evidence="5" id="KW-1185">Reference proteome</keyword>
<name>A0A9Q9EJ90_9PEZI</name>
<accession>A0A9Q9EJ90</accession>
<feature type="compositionally biased region" description="Basic and acidic residues" evidence="3">
    <location>
        <begin position="1087"/>
        <end position="1102"/>
    </location>
</feature>
<sequence length="1180" mass="129259">MGSLVKKVPNSEKGQRYLGLLDTALCNGSWSEVPELARKVEKHAPERKCLTLAARSEAQAASASHRPTSASSAAANSIHSLGEAVPRLLEAISTADTSQPDDAYIARTCLAQIHWIQEAPLEALQVLASSSRSTAAPAEKGGPATLGWLEVCEVKAAYITASCLESSGSQSDARETYQAATSRTPGYRTPELRRWTERLLGRACMYTVKKLPSPSVRDLSETYYAFKAWGDFWQRAPSASVAKTASSRLDVPRRQVWKAYYDLLSTVLQHDLLYSPYPGPGADAFIFSNTVLPYEQRTAAKQRQRAEMQRVETVYESLLLEETKFPKASQLNNEVEEWTAQVIENWRRFTGSEWTNSDLGDGGRNTVSRATLDILYRAATKTFHSTAILRQLFTVHAALGEFDLAMHAFDSYVEIIDKAKARAEKTGKHETGSDDDDTSMLTAADAVRLLCRYGDRDQAEKAGDIVNIITKWLAQQRPRTAEAPQIKGDSEGYINPASQPSNASLRPTTLAAAYRAIGISKAHWAHLTFESADRAPLLGEALDNLQRAHRLEPSNVDNAHALALVLAQTRDVSGAIGVIRGALNGSVMLNGDADLQQNHERERHLLSLWHLLALCLSAQDKYDTAAQICEAAYKQFGNSSVLFGQRITSLDPEKAVAITTTAGAVDSMEGFEKESILQIRISQISLLELMEGPEAAVDLTDSLLGLYSRLFGNPEHVTIAVSRPPQTAATTTPSRFGGTLRSITGSIRPRSARSRRSSTADRSTIRQRSVTSADGTVDLRPATNGQSTGAPIAITVTNEDGSPADKKHHSHHLHLPFHKHHNNDTSARTSATSFVNANENTQPSEGVETPVKASQTSAASPEQPLREVAHNAPHDTFPQPAGHDDQPPVQDVRLPAPHPASASSIPETHLLPVYERRHKVGVLIKTWLFVSGLYLRADSYDDAQNAVEHATKLVESLENEFASSEDGVNAQRLFEKGWGGSKSIDELWADVWSTKAHLAIVRQRPYEAIAAFEQALSYYPDHSAGIIGLSDILLDIYEQKLPAEEPLPTTRPLPSASGSLINEAKPSLTRPNTASSTEPSRRPSLVSDRRPQHVGPRKKDPTPAELNRIAARDRAYMLLSNLTKLGTGWDDSEAWSTLARAHELSREIGKAKQALWWVVELEDSRPVRGWREVSPGGYTL</sequence>
<evidence type="ECO:0000256" key="1">
    <source>
        <dbReference type="ARBA" id="ARBA00002550"/>
    </source>
</evidence>
<dbReference type="PANTHER" id="PTHR23083:SF464">
    <property type="entry name" value="TETRATRICOPEPTIDE REPEAT DOMAIN 7, ISOFORM A"/>
    <property type="match status" value="1"/>
</dbReference>
<evidence type="ECO:0000256" key="2">
    <source>
        <dbReference type="ARBA" id="ARBA00038251"/>
    </source>
</evidence>
<proteinExistence type="inferred from homology"/>
<protein>
    <submittedName>
        <fullName evidence="4">Tetratricopeptide-like helical domain superfamily</fullName>
    </submittedName>
</protein>
<dbReference type="Proteomes" id="UP001056384">
    <property type="component" value="Chromosome 3"/>
</dbReference>
<dbReference type="InterPro" id="IPR051722">
    <property type="entry name" value="Endocytosis_PI4K-reg_protein"/>
</dbReference>
<feature type="region of interest" description="Disordered" evidence="3">
    <location>
        <begin position="480"/>
        <end position="502"/>
    </location>
</feature>
<dbReference type="InterPro" id="IPR019734">
    <property type="entry name" value="TPR_rpt"/>
</dbReference>
<feature type="region of interest" description="Disordered" evidence="3">
    <location>
        <begin position="838"/>
        <end position="903"/>
    </location>
</feature>
<evidence type="ECO:0000313" key="4">
    <source>
        <dbReference type="EMBL" id="USW51108.1"/>
    </source>
</evidence>
<dbReference type="EMBL" id="CP099420">
    <property type="protein sequence ID" value="USW51108.1"/>
    <property type="molecule type" value="Genomic_DNA"/>
</dbReference>
<feature type="compositionally biased region" description="Polar residues" evidence="3">
    <location>
        <begin position="724"/>
        <end position="734"/>
    </location>
</feature>
<organism evidence="4 5">
    <name type="scientific">Septoria linicola</name>
    <dbReference type="NCBI Taxonomy" id="215465"/>
    <lineage>
        <taxon>Eukaryota</taxon>
        <taxon>Fungi</taxon>
        <taxon>Dikarya</taxon>
        <taxon>Ascomycota</taxon>
        <taxon>Pezizomycotina</taxon>
        <taxon>Dothideomycetes</taxon>
        <taxon>Dothideomycetidae</taxon>
        <taxon>Mycosphaerellales</taxon>
        <taxon>Mycosphaerellaceae</taxon>
        <taxon>Septoria</taxon>
    </lineage>
</organism>
<feature type="compositionally biased region" description="Basic and acidic residues" evidence="3">
    <location>
        <begin position="864"/>
        <end position="873"/>
    </location>
</feature>
<dbReference type="PANTHER" id="PTHR23083">
    <property type="entry name" value="TETRATRICOPEPTIDE REPEAT PROTEIN, TPR"/>
    <property type="match status" value="1"/>
</dbReference>
<gene>
    <name evidence="4" type="ORF">Slin15195_G044270</name>
</gene>
<evidence type="ECO:0000313" key="5">
    <source>
        <dbReference type="Proteomes" id="UP001056384"/>
    </source>
</evidence>
<comment type="function">
    <text evidence="1">Involved in endocytosis.</text>
</comment>
<feature type="region of interest" description="Disordered" evidence="3">
    <location>
        <begin position="1045"/>
        <end position="1106"/>
    </location>
</feature>